<reference evidence="1 3" key="1">
    <citation type="journal article" date="2014" name="BMC Genomics">
        <title>Genome sequence of Anopheles sinensis provides insight into genetics basis of mosquito competence for malaria parasites.</title>
        <authorList>
            <person name="Zhou D."/>
            <person name="Zhang D."/>
            <person name="Ding G."/>
            <person name="Shi L."/>
            <person name="Hou Q."/>
            <person name="Ye Y."/>
            <person name="Xu Y."/>
            <person name="Zhou H."/>
            <person name="Xiong C."/>
            <person name="Li S."/>
            <person name="Yu J."/>
            <person name="Hong S."/>
            <person name="Yu X."/>
            <person name="Zou P."/>
            <person name="Chen C."/>
            <person name="Chang X."/>
            <person name="Wang W."/>
            <person name="Lv Y."/>
            <person name="Sun Y."/>
            <person name="Ma L."/>
            <person name="Shen B."/>
            <person name="Zhu C."/>
        </authorList>
    </citation>
    <scope>NUCLEOTIDE SEQUENCE [LARGE SCALE GENOMIC DNA]</scope>
</reference>
<name>A0A084VBL8_ANOSI</name>
<sequence>MENACKAPLKSLLVDGLVDGIEVPGGGTVVGKGRKTSQNRATNFGENISLFLRS</sequence>
<evidence type="ECO:0000313" key="2">
    <source>
        <dbReference type="EnsemblMetazoa" id="ASIC001864-PA"/>
    </source>
</evidence>
<keyword evidence="3" id="KW-1185">Reference proteome</keyword>
<organism evidence="1">
    <name type="scientific">Anopheles sinensis</name>
    <name type="common">Mosquito</name>
    <dbReference type="NCBI Taxonomy" id="74873"/>
    <lineage>
        <taxon>Eukaryota</taxon>
        <taxon>Metazoa</taxon>
        <taxon>Ecdysozoa</taxon>
        <taxon>Arthropoda</taxon>
        <taxon>Hexapoda</taxon>
        <taxon>Insecta</taxon>
        <taxon>Pterygota</taxon>
        <taxon>Neoptera</taxon>
        <taxon>Endopterygota</taxon>
        <taxon>Diptera</taxon>
        <taxon>Nematocera</taxon>
        <taxon>Culicoidea</taxon>
        <taxon>Culicidae</taxon>
        <taxon>Anophelinae</taxon>
        <taxon>Anopheles</taxon>
    </lineage>
</organism>
<dbReference type="GO" id="GO:0004180">
    <property type="term" value="F:carboxypeptidase activity"/>
    <property type="evidence" value="ECO:0007669"/>
    <property type="project" value="UniProtKB-KW"/>
</dbReference>
<dbReference type="EnsemblMetazoa" id="ASIC001864-RA">
    <property type="protein sequence ID" value="ASIC001864-PA"/>
    <property type="gene ID" value="ASIC001864"/>
</dbReference>
<accession>A0A084VBL8</accession>
<keyword evidence="1" id="KW-0645">Protease</keyword>
<gene>
    <name evidence="1" type="ORF">ZHAS_00001864</name>
</gene>
<dbReference type="EMBL" id="ATLV01008246">
    <property type="status" value="NOT_ANNOTATED_CDS"/>
    <property type="molecule type" value="Genomic_DNA"/>
</dbReference>
<keyword evidence="1" id="KW-0378">Hydrolase</keyword>
<evidence type="ECO:0000313" key="3">
    <source>
        <dbReference type="Proteomes" id="UP000030765"/>
    </source>
</evidence>
<dbReference type="AlphaFoldDB" id="A0A084VBL8"/>
<reference evidence="2" key="2">
    <citation type="submission" date="2020-05" db="UniProtKB">
        <authorList>
            <consortium name="EnsemblMetazoa"/>
        </authorList>
    </citation>
    <scope>IDENTIFICATION</scope>
</reference>
<dbReference type="Proteomes" id="UP000030765">
    <property type="component" value="Unassembled WGS sequence"/>
</dbReference>
<dbReference type="VEuPathDB" id="VectorBase:ASIC001864"/>
<keyword evidence="1" id="KW-0121">Carboxypeptidase</keyword>
<proteinExistence type="predicted"/>
<protein>
    <submittedName>
        <fullName evidence="1 2">D-alanyl-D-alanine carboxypeptidase</fullName>
    </submittedName>
</protein>
<dbReference type="EMBL" id="KE524461">
    <property type="protein sequence ID" value="KFB35362.1"/>
    <property type="molecule type" value="Genomic_DNA"/>
</dbReference>
<evidence type="ECO:0000313" key="1">
    <source>
        <dbReference type="EMBL" id="KFB35362.1"/>
    </source>
</evidence>